<evidence type="ECO:0000256" key="9">
    <source>
        <dbReference type="ARBA" id="ARBA00038061"/>
    </source>
</evidence>
<dbReference type="SMART" id="SM00174">
    <property type="entry name" value="RHO"/>
    <property type="match status" value="2"/>
</dbReference>
<keyword evidence="12" id="KW-1185">Reference proteome</keyword>
<keyword evidence="3" id="KW-0488">Methylation</keyword>
<organism evidence="11 12">
    <name type="scientific">Mytilus galloprovincialis</name>
    <name type="common">Mediterranean mussel</name>
    <dbReference type="NCBI Taxonomy" id="29158"/>
    <lineage>
        <taxon>Eukaryota</taxon>
        <taxon>Metazoa</taxon>
        <taxon>Spiralia</taxon>
        <taxon>Lophotrochozoa</taxon>
        <taxon>Mollusca</taxon>
        <taxon>Bivalvia</taxon>
        <taxon>Autobranchia</taxon>
        <taxon>Pteriomorphia</taxon>
        <taxon>Mytilida</taxon>
        <taxon>Mytiloidea</taxon>
        <taxon>Mytilidae</taxon>
        <taxon>Mytilinae</taxon>
        <taxon>Mytilus</taxon>
    </lineage>
</organism>
<keyword evidence="4" id="KW-0547">Nucleotide-binding</keyword>
<feature type="non-terminal residue" evidence="11">
    <location>
        <position position="1"/>
    </location>
</feature>
<keyword evidence="8" id="KW-0636">Prenylation</keyword>
<dbReference type="PROSITE" id="PS51421">
    <property type="entry name" value="RAS"/>
    <property type="match status" value="2"/>
</dbReference>
<evidence type="ECO:0000256" key="6">
    <source>
        <dbReference type="ARBA" id="ARBA00023136"/>
    </source>
</evidence>
<evidence type="ECO:0000256" key="7">
    <source>
        <dbReference type="ARBA" id="ARBA00023288"/>
    </source>
</evidence>
<keyword evidence="2" id="KW-1003">Cell membrane</keyword>
<evidence type="ECO:0000256" key="4">
    <source>
        <dbReference type="ARBA" id="ARBA00022741"/>
    </source>
</evidence>
<dbReference type="InterPro" id="IPR027417">
    <property type="entry name" value="P-loop_NTPase"/>
</dbReference>
<comment type="similarity">
    <text evidence="9">Belongs to the small GTPase superfamily. RasD family.</text>
</comment>
<feature type="compositionally biased region" description="Polar residues" evidence="10">
    <location>
        <begin position="9"/>
        <end position="24"/>
    </location>
</feature>
<dbReference type="PRINTS" id="PR00449">
    <property type="entry name" value="RASTRNSFRMNG"/>
</dbReference>
<dbReference type="EMBL" id="UYJE01000172">
    <property type="protein sequence ID" value="VDH90712.1"/>
    <property type="molecule type" value="Genomic_DNA"/>
</dbReference>
<evidence type="ECO:0000256" key="10">
    <source>
        <dbReference type="SAM" id="MobiDB-lite"/>
    </source>
</evidence>
<comment type="caution">
    <text evidence="11">The sequence shown here is derived from an EMBL/GenBank/DDBJ whole genome shotgun (WGS) entry which is preliminary data.</text>
</comment>
<dbReference type="GO" id="GO:0005525">
    <property type="term" value="F:GTP binding"/>
    <property type="evidence" value="ECO:0007669"/>
    <property type="project" value="UniProtKB-KW"/>
</dbReference>
<dbReference type="PROSITE" id="PS51419">
    <property type="entry name" value="RAB"/>
    <property type="match status" value="2"/>
</dbReference>
<dbReference type="GO" id="GO:0003924">
    <property type="term" value="F:GTPase activity"/>
    <property type="evidence" value="ECO:0007669"/>
    <property type="project" value="InterPro"/>
</dbReference>
<dbReference type="SMART" id="SM00173">
    <property type="entry name" value="RAS"/>
    <property type="match status" value="2"/>
</dbReference>
<dbReference type="InterPro" id="IPR005225">
    <property type="entry name" value="Small_GTP-bd"/>
</dbReference>
<dbReference type="Gene3D" id="3.40.50.300">
    <property type="entry name" value="P-loop containing nucleotide triphosphate hydrolases"/>
    <property type="match status" value="2"/>
</dbReference>
<evidence type="ECO:0000313" key="12">
    <source>
        <dbReference type="Proteomes" id="UP000596742"/>
    </source>
</evidence>
<keyword evidence="7" id="KW-0449">Lipoprotein</keyword>
<dbReference type="AlphaFoldDB" id="A0A8B6BJ13"/>
<dbReference type="SUPFAM" id="SSF52540">
    <property type="entry name" value="P-loop containing nucleoside triphosphate hydrolases"/>
    <property type="match status" value="2"/>
</dbReference>
<dbReference type="GO" id="GO:0005886">
    <property type="term" value="C:plasma membrane"/>
    <property type="evidence" value="ECO:0007669"/>
    <property type="project" value="UniProtKB-SubCell"/>
</dbReference>
<evidence type="ECO:0000256" key="5">
    <source>
        <dbReference type="ARBA" id="ARBA00023134"/>
    </source>
</evidence>
<evidence type="ECO:0000256" key="2">
    <source>
        <dbReference type="ARBA" id="ARBA00022475"/>
    </source>
</evidence>
<feature type="region of interest" description="Disordered" evidence="10">
    <location>
        <begin position="1"/>
        <end position="24"/>
    </location>
</feature>
<keyword evidence="6" id="KW-0472">Membrane</keyword>
<evidence type="ECO:0000256" key="1">
    <source>
        <dbReference type="ARBA" id="ARBA00004193"/>
    </source>
</evidence>
<protein>
    <submittedName>
        <fullName evidence="11">Uncharacterized protein</fullName>
    </submittedName>
</protein>
<dbReference type="PANTHER" id="PTHR46149">
    <property type="entry name" value="MIP08469P"/>
    <property type="match status" value="1"/>
</dbReference>
<accession>A0A8B6BJ13</accession>
<comment type="subcellular location">
    <subcellularLocation>
        <location evidence="1">Cell membrane</location>
        <topology evidence="1">Lipid-anchor</topology>
    </subcellularLocation>
</comment>
<evidence type="ECO:0000256" key="3">
    <source>
        <dbReference type="ARBA" id="ARBA00022481"/>
    </source>
</evidence>
<evidence type="ECO:0000256" key="8">
    <source>
        <dbReference type="ARBA" id="ARBA00023289"/>
    </source>
</evidence>
<dbReference type="FunFam" id="3.40.50.300:FF:000475">
    <property type="entry name" value="GTP-binding protein Rhes"/>
    <property type="match status" value="2"/>
</dbReference>
<dbReference type="OrthoDB" id="265044at2759"/>
<feature type="non-terminal residue" evidence="11">
    <location>
        <position position="480"/>
    </location>
</feature>
<proteinExistence type="inferred from homology"/>
<dbReference type="PANTHER" id="PTHR46149:SF7">
    <property type="entry name" value="GTP-BINDING PROTEIN DI-RAS2"/>
    <property type="match status" value="1"/>
</dbReference>
<dbReference type="InterPro" id="IPR001806">
    <property type="entry name" value="Small_GTPase"/>
</dbReference>
<dbReference type="Proteomes" id="UP000596742">
    <property type="component" value="Unassembled WGS sequence"/>
</dbReference>
<dbReference type="SMART" id="SM00175">
    <property type="entry name" value="RAB"/>
    <property type="match status" value="2"/>
</dbReference>
<dbReference type="NCBIfam" id="TIGR00231">
    <property type="entry name" value="small_GTP"/>
    <property type="match status" value="2"/>
</dbReference>
<dbReference type="InterPro" id="IPR052236">
    <property type="entry name" value="Small_GTPase_RasD"/>
</dbReference>
<sequence length="480" mass="53723">ALTMRGNVRTHNMASTRQRSGSQGAASNEVHYRIVVLGAVGVGKSSIISQFLYERFNSEYKETVEELHRGQYNIGGIKLTLDILDTAGHREFPAMRKLAITTSDAFVLVYSVTDMTSFDEVQKQREEIISQRGKVPIVIVGNKADINTDVPTMDTETIESIACVDWESGFVQASAKENTNIVGIFQELLRLKKLKKNNNNIMKKRRYPTNEKIYRDNTRLIAGGCKRVDHWEKRNAATHVSGGGGTSFFNKRSNYRSIDMASTRQRSGSQGAASNEVHYRIVVLGGAGVGKSSIISQFLYERFNSEYKETVEELHRGQYNIGGIKLTLDILDTAGHREFPAMRKLAITTSDAFVLVYSVTDMTSFDEVQKLREEIISQRGKVPIVIVGNKADINNDVPTMDTETIESIACVDWELGFVQASAKENTNIVGIFQELDLTKNYIMLMRITLPDHSTLQFGAPEGLIVNDVMPCYIKTERFVC</sequence>
<evidence type="ECO:0000313" key="11">
    <source>
        <dbReference type="EMBL" id="VDH90712.1"/>
    </source>
</evidence>
<reference evidence="11" key="1">
    <citation type="submission" date="2018-11" db="EMBL/GenBank/DDBJ databases">
        <authorList>
            <person name="Alioto T."/>
            <person name="Alioto T."/>
        </authorList>
    </citation>
    <scope>NUCLEOTIDE SEQUENCE</scope>
</reference>
<keyword evidence="5" id="KW-0342">GTP-binding</keyword>
<name>A0A8B6BJ13_MYTGA</name>
<dbReference type="PROSITE" id="PS51420">
    <property type="entry name" value="RHO"/>
    <property type="match status" value="2"/>
</dbReference>
<gene>
    <name evidence="11" type="ORF">MGAL_10B033744</name>
</gene>
<dbReference type="Pfam" id="PF00071">
    <property type="entry name" value="Ras"/>
    <property type="match status" value="2"/>
</dbReference>